<proteinExistence type="inferred from homology"/>
<evidence type="ECO:0000256" key="1">
    <source>
        <dbReference type="ARBA" id="ARBA00004123"/>
    </source>
</evidence>
<evidence type="ECO:0000313" key="10">
    <source>
        <dbReference type="Proteomes" id="UP000663699"/>
    </source>
</evidence>
<evidence type="ECO:0000313" key="9">
    <source>
        <dbReference type="EMBL" id="QSL64892.1"/>
    </source>
</evidence>
<dbReference type="PANTHER" id="PTHR13218">
    <property type="entry name" value="TRANSCRIPTION INITIATION FACTOR TFIID SUBUNIT 11-RELATED"/>
    <property type="match status" value="1"/>
</dbReference>
<sequence>MSQEKKAQAKTGEEEEETNDYEASIMSYNTHWAPLESQEKQRLKVLLDNFSEDQMRRYEIFRRANIDKPSLRRMVNCMLNQSITPNICVVISGFVKVFIGEIVEKALDVQKKWGDSGPLAPNHLREAYRLYKQETKRMPQSRTNRRLFR</sequence>
<dbReference type="GO" id="GO:0016251">
    <property type="term" value="F:RNA polymerase II general transcription initiation factor activity"/>
    <property type="evidence" value="ECO:0007669"/>
    <property type="project" value="TreeGrafter"/>
</dbReference>
<comment type="subcellular location">
    <subcellularLocation>
        <location evidence="1">Nucleus</location>
    </subcellularLocation>
</comment>
<dbReference type="InterPro" id="IPR009072">
    <property type="entry name" value="Histone-fold"/>
</dbReference>
<evidence type="ECO:0000256" key="6">
    <source>
        <dbReference type="ARBA" id="ARBA00072882"/>
    </source>
</evidence>
<evidence type="ECO:0000256" key="7">
    <source>
        <dbReference type="SAM" id="MobiDB-lite"/>
    </source>
</evidence>
<name>A0A899FY02_9ASCO</name>
<feature type="region of interest" description="Disordered" evidence="7">
    <location>
        <begin position="1"/>
        <end position="21"/>
    </location>
</feature>
<evidence type="ECO:0000256" key="2">
    <source>
        <dbReference type="ARBA" id="ARBA00009788"/>
    </source>
</evidence>
<dbReference type="OrthoDB" id="28335at2759"/>
<dbReference type="CDD" id="cd08048">
    <property type="entry name" value="HFD_TAF11"/>
    <property type="match status" value="1"/>
</dbReference>
<evidence type="ECO:0000259" key="8">
    <source>
        <dbReference type="Pfam" id="PF04719"/>
    </source>
</evidence>
<dbReference type="InterPro" id="IPR006809">
    <property type="entry name" value="TAFII28_dom"/>
</dbReference>
<dbReference type="GO" id="GO:0046982">
    <property type="term" value="F:protein heterodimerization activity"/>
    <property type="evidence" value="ECO:0007669"/>
    <property type="project" value="InterPro"/>
</dbReference>
<organism evidence="9 10">
    <name type="scientific">Pneumocystis wakefieldiae</name>
    <dbReference type="NCBI Taxonomy" id="38082"/>
    <lineage>
        <taxon>Eukaryota</taxon>
        <taxon>Fungi</taxon>
        <taxon>Dikarya</taxon>
        <taxon>Ascomycota</taxon>
        <taxon>Taphrinomycotina</taxon>
        <taxon>Pneumocystomycetes</taxon>
        <taxon>Pneumocystaceae</taxon>
        <taxon>Pneumocystis</taxon>
    </lineage>
</organism>
<reference evidence="9" key="1">
    <citation type="submission" date="2020-06" db="EMBL/GenBank/DDBJ databases">
        <title>Genomes of multiple members of Pneumocystis genus reveal paths to human pathogen Pneumocystis jirovecii.</title>
        <authorList>
            <person name="Cisse O.H."/>
            <person name="Ma L."/>
            <person name="Dekker J."/>
            <person name="Khil P."/>
            <person name="Jo J."/>
            <person name="Brenchley J."/>
            <person name="Blair R."/>
            <person name="Pahar B."/>
            <person name="Chabe M."/>
            <person name="Van Rompay K.A."/>
            <person name="Keesler R."/>
            <person name="Sukura A."/>
            <person name="Hirsch V."/>
            <person name="Kutty G."/>
            <person name="Liu Y."/>
            <person name="Peng L."/>
            <person name="Chen J."/>
            <person name="Song J."/>
            <person name="Weissenbacher-Lang C."/>
            <person name="Xu J."/>
            <person name="Upham N.S."/>
            <person name="Stajich J.E."/>
            <person name="Cuomo C.A."/>
            <person name="Cushion M.T."/>
            <person name="Kovacs J.A."/>
        </authorList>
    </citation>
    <scope>NUCLEOTIDE SEQUENCE</scope>
    <source>
        <strain evidence="9">2A</strain>
    </source>
</reference>
<dbReference type="InterPro" id="IPR045127">
    <property type="entry name" value="TAF11-like"/>
</dbReference>
<feature type="domain" description="TAFII28-like protein" evidence="8">
    <location>
        <begin position="45"/>
        <end position="129"/>
    </location>
</feature>
<evidence type="ECO:0000256" key="4">
    <source>
        <dbReference type="ARBA" id="ARBA00023163"/>
    </source>
</evidence>
<dbReference type="EMBL" id="CP054535">
    <property type="protein sequence ID" value="QSL64892.1"/>
    <property type="molecule type" value="Genomic_DNA"/>
</dbReference>
<accession>A0A899FY02</accession>
<keyword evidence="10" id="KW-1185">Reference proteome</keyword>
<dbReference type="GO" id="GO:0051123">
    <property type="term" value="P:RNA polymerase II preinitiation complex assembly"/>
    <property type="evidence" value="ECO:0007669"/>
    <property type="project" value="InterPro"/>
</dbReference>
<dbReference type="FunFam" id="1.10.20.10:FF:000061">
    <property type="entry name" value="TFIID subunit"/>
    <property type="match status" value="1"/>
</dbReference>
<dbReference type="Proteomes" id="UP000663699">
    <property type="component" value="Chromosome 4"/>
</dbReference>
<dbReference type="AlphaFoldDB" id="A0A899FY02"/>
<dbReference type="Gene3D" id="1.10.20.10">
    <property type="entry name" value="Histone, subunit A"/>
    <property type="match status" value="1"/>
</dbReference>
<dbReference type="SUPFAM" id="SSF47113">
    <property type="entry name" value="Histone-fold"/>
    <property type="match status" value="1"/>
</dbReference>
<dbReference type="Pfam" id="PF04719">
    <property type="entry name" value="TAFII28"/>
    <property type="match status" value="1"/>
</dbReference>
<keyword evidence="5" id="KW-0539">Nucleus</keyword>
<protein>
    <recommendedName>
        <fullName evidence="6">Transcription initiation factor TFIID subunit 11</fullName>
    </recommendedName>
</protein>
<dbReference type="GO" id="GO:0005669">
    <property type="term" value="C:transcription factor TFIID complex"/>
    <property type="evidence" value="ECO:0007669"/>
    <property type="project" value="InterPro"/>
</dbReference>
<evidence type="ECO:0000256" key="3">
    <source>
        <dbReference type="ARBA" id="ARBA00023015"/>
    </source>
</evidence>
<keyword evidence="3" id="KW-0805">Transcription regulation</keyword>
<keyword evidence="4" id="KW-0804">Transcription</keyword>
<comment type="similarity">
    <text evidence="2">Belongs to the TAF11 family.</text>
</comment>
<dbReference type="PANTHER" id="PTHR13218:SF8">
    <property type="entry name" value="TRANSCRIPTION INITIATION FACTOR TFIID SUBUNIT 11"/>
    <property type="match status" value="1"/>
</dbReference>
<gene>
    <name evidence="9" type="ORF">MERGE_002196</name>
</gene>
<evidence type="ECO:0000256" key="5">
    <source>
        <dbReference type="ARBA" id="ARBA00023242"/>
    </source>
</evidence>